<dbReference type="InterPro" id="IPR035093">
    <property type="entry name" value="RelE/ParE_toxin_dom_sf"/>
</dbReference>
<reference evidence="3 4" key="1">
    <citation type="journal article" date="2004" name="Science">
        <title>Illuminating the evolutionary history of chlamydiae.</title>
        <authorList>
            <person name="Horn M."/>
            <person name="Collingro A."/>
            <person name="Schmitz-Esser S."/>
            <person name="Beier C.L."/>
            <person name="Purkhold U."/>
            <person name="Fartmann B."/>
            <person name="Brandt P."/>
            <person name="Nyakatura G.J."/>
            <person name="Droege M."/>
            <person name="Frishman D."/>
            <person name="Rattei T."/>
            <person name="Mewes H."/>
            <person name="Wagner M."/>
        </authorList>
    </citation>
    <scope>NUCLEOTIDE SEQUENCE [LARGE SCALE GENOMIC DNA]</scope>
    <source>
        <strain evidence="3 4">UWE25</strain>
    </source>
</reference>
<accession>Q6M9V2</accession>
<dbReference type="EMBL" id="BX908798">
    <property type="protein sequence ID" value="CAF24647.1"/>
    <property type="molecule type" value="Genomic_DNA"/>
</dbReference>
<keyword evidence="4" id="KW-1185">Reference proteome</keyword>
<dbReference type="RefSeq" id="WP_011176468.1">
    <property type="nucleotide sequence ID" value="NC_005861.2"/>
</dbReference>
<feature type="active site" description="Proton donor" evidence="2">
    <location>
        <position position="86"/>
    </location>
</feature>
<dbReference type="Gene3D" id="3.30.2310.20">
    <property type="entry name" value="RelE-like"/>
    <property type="match status" value="1"/>
</dbReference>
<evidence type="ECO:0000313" key="4">
    <source>
        <dbReference type="Proteomes" id="UP000000529"/>
    </source>
</evidence>
<proteinExistence type="predicted"/>
<dbReference type="OrthoDB" id="7030467at2"/>
<dbReference type="PANTHER" id="PTHR40588:SF1">
    <property type="entry name" value="MRNA INTERFERASE TOXIN YAFQ"/>
    <property type="match status" value="1"/>
</dbReference>
<dbReference type="GO" id="GO:0004521">
    <property type="term" value="F:RNA endonuclease activity"/>
    <property type="evidence" value="ECO:0007669"/>
    <property type="project" value="TreeGrafter"/>
</dbReference>
<protein>
    <recommendedName>
        <fullName evidence="5">mRNA interferase YafQ</fullName>
    </recommendedName>
</protein>
<organism evidence="3 4">
    <name type="scientific">Protochlamydia amoebophila (strain UWE25)</name>
    <dbReference type="NCBI Taxonomy" id="264201"/>
    <lineage>
        <taxon>Bacteria</taxon>
        <taxon>Pseudomonadati</taxon>
        <taxon>Chlamydiota</taxon>
        <taxon>Chlamydiia</taxon>
        <taxon>Parachlamydiales</taxon>
        <taxon>Parachlamydiaceae</taxon>
        <taxon>Candidatus Protochlamydia</taxon>
    </lineage>
</organism>
<dbReference type="PIRSF" id="PIRSF006156">
    <property type="entry name" value="YafQ"/>
    <property type="match status" value="1"/>
</dbReference>
<dbReference type="KEGG" id="pcu:PC_RS09245"/>
<dbReference type="GO" id="GO:0006402">
    <property type="term" value="P:mRNA catabolic process"/>
    <property type="evidence" value="ECO:0007669"/>
    <property type="project" value="TreeGrafter"/>
</dbReference>
<dbReference type="SUPFAM" id="SSF143011">
    <property type="entry name" value="RelE-like"/>
    <property type="match status" value="1"/>
</dbReference>
<dbReference type="GO" id="GO:0006415">
    <property type="term" value="P:translational termination"/>
    <property type="evidence" value="ECO:0007669"/>
    <property type="project" value="TreeGrafter"/>
</dbReference>
<name>Q6M9V2_PARUW</name>
<dbReference type="Proteomes" id="UP000000529">
    <property type="component" value="Chromosome"/>
</dbReference>
<evidence type="ECO:0000256" key="2">
    <source>
        <dbReference type="PIRSR" id="PIRSR006156-1"/>
    </source>
</evidence>
<keyword evidence="1" id="KW-1277">Toxin-antitoxin system</keyword>
<evidence type="ECO:0000313" key="3">
    <source>
        <dbReference type="EMBL" id="CAF24647.1"/>
    </source>
</evidence>
<dbReference type="PANTHER" id="PTHR40588">
    <property type="entry name" value="MRNA INTERFERASE TOXIN YAFQ"/>
    <property type="match status" value="1"/>
</dbReference>
<evidence type="ECO:0000256" key="1">
    <source>
        <dbReference type="ARBA" id="ARBA00022649"/>
    </source>
</evidence>
<dbReference type="HOGENOM" id="CLU_161929_4_1_0"/>
<sequence length="92" mass="11104">MLKPKNTKQFKKDLKKYEHNKLILKELYLVIAYLLNEQVLPNQYRDHALLGNWQGRRECHIKNDTLLIYKLLPEERAIRFERIGSHSEVLNM</sequence>
<dbReference type="NCBIfam" id="TIGR02385">
    <property type="entry name" value="RelE_StbE"/>
    <property type="match status" value="1"/>
</dbReference>
<dbReference type="InterPro" id="IPR004386">
    <property type="entry name" value="Toxin_YafQ-like"/>
</dbReference>
<dbReference type="AlphaFoldDB" id="Q6M9V2"/>
<evidence type="ECO:0008006" key="5">
    <source>
        <dbReference type="Google" id="ProtNLM"/>
    </source>
</evidence>
<dbReference type="InterPro" id="IPR007712">
    <property type="entry name" value="RelE/ParE_toxin"/>
</dbReference>
<dbReference type="Pfam" id="PF15738">
    <property type="entry name" value="YafQ_toxin"/>
    <property type="match status" value="1"/>
</dbReference>
<dbReference type="eggNOG" id="COG3041">
    <property type="taxonomic scope" value="Bacteria"/>
</dbReference>
<gene>
    <name evidence="3" type="ORF">PC_RS09245</name>
</gene>